<evidence type="ECO:0000256" key="1">
    <source>
        <dbReference type="PIRSR" id="PIRSR600888-1"/>
    </source>
</evidence>
<comment type="caution">
    <text evidence="4">The sequence shown here is derived from an EMBL/GenBank/DDBJ whole genome shotgun (WGS) entry which is preliminary data.</text>
</comment>
<comment type="catalytic activity">
    <reaction evidence="3">
        <text>dTDP-4-dehydro-6-deoxy-alpha-D-glucose = dTDP-4-dehydro-beta-L-rhamnose</text>
        <dbReference type="Rhea" id="RHEA:16969"/>
        <dbReference type="ChEBI" id="CHEBI:57649"/>
        <dbReference type="ChEBI" id="CHEBI:62830"/>
        <dbReference type="EC" id="5.1.3.13"/>
    </reaction>
</comment>
<comment type="pathway">
    <text evidence="3">Carbohydrate biosynthesis; dTDP-L-rhamnose biosynthesis.</text>
</comment>
<organism evidence="4 5">
    <name type="scientific">Anoxybacillus thermarum</name>
    <dbReference type="NCBI Taxonomy" id="404937"/>
    <lineage>
        <taxon>Bacteria</taxon>
        <taxon>Bacillati</taxon>
        <taxon>Bacillota</taxon>
        <taxon>Bacilli</taxon>
        <taxon>Bacillales</taxon>
        <taxon>Anoxybacillaceae</taxon>
        <taxon>Anoxybacillus</taxon>
    </lineage>
</organism>
<gene>
    <name evidence="4" type="ORF">LH47_00700</name>
</gene>
<dbReference type="GO" id="GO:0005829">
    <property type="term" value="C:cytosol"/>
    <property type="evidence" value="ECO:0007669"/>
    <property type="project" value="TreeGrafter"/>
</dbReference>
<feature type="active site" description="Proton acceptor" evidence="1">
    <location>
        <position position="62"/>
    </location>
</feature>
<dbReference type="SUPFAM" id="SSF51182">
    <property type="entry name" value="RmlC-like cupins"/>
    <property type="match status" value="1"/>
</dbReference>
<dbReference type="GO" id="GO:0019305">
    <property type="term" value="P:dTDP-rhamnose biosynthetic process"/>
    <property type="evidence" value="ECO:0007669"/>
    <property type="project" value="UniProtKB-UniRule"/>
</dbReference>
<protein>
    <recommendedName>
        <fullName evidence="3">dTDP-4-dehydrorhamnose 3,5-epimerase</fullName>
        <ecNumber evidence="3">5.1.3.13</ecNumber>
    </recommendedName>
    <alternativeName>
        <fullName evidence="3">Thymidine diphospho-4-keto-rhamnose 3,5-epimerase</fullName>
    </alternativeName>
</protein>
<dbReference type="Proteomes" id="UP000032102">
    <property type="component" value="Unassembled WGS sequence"/>
</dbReference>
<comment type="function">
    <text evidence="3">Catalyzes the epimerization of the C3' and C5'positions of dTDP-6-deoxy-D-xylo-4-hexulose, forming dTDP-6-deoxy-L-lyxo-4-hexulose.</text>
</comment>
<dbReference type="PANTHER" id="PTHR21047">
    <property type="entry name" value="DTDP-6-DEOXY-D-GLUCOSE-3,5 EPIMERASE"/>
    <property type="match status" value="1"/>
</dbReference>
<evidence type="ECO:0000313" key="4">
    <source>
        <dbReference type="EMBL" id="KIQ95153.1"/>
    </source>
</evidence>
<accession>A0A0D0QAS5</accession>
<feature type="active site" description="Proton donor" evidence="1">
    <location>
        <position position="132"/>
    </location>
</feature>
<evidence type="ECO:0000313" key="5">
    <source>
        <dbReference type="Proteomes" id="UP000032102"/>
    </source>
</evidence>
<reference evidence="4 5" key="1">
    <citation type="submission" date="2015-01" db="EMBL/GenBank/DDBJ databases">
        <title>Draft genome of Anoxybacillus thermarum strain AF/04.</title>
        <authorList>
            <person name="Poli A."/>
            <person name="Nicolaus B."/>
            <person name="Chan K.-G."/>
            <person name="Kahar U.M."/>
            <person name="Yaakob A.S."/>
            <person name="Chan C.S."/>
            <person name="Goh K.M."/>
        </authorList>
    </citation>
    <scope>NUCLEOTIDE SEQUENCE [LARGE SCALE GENOMIC DNA]</scope>
    <source>
        <strain evidence="4 5">AF/04</strain>
    </source>
</reference>
<keyword evidence="3 4" id="KW-0413">Isomerase</keyword>
<proteinExistence type="inferred from homology"/>
<dbReference type="RefSeq" id="WP_043964794.1">
    <property type="nucleotide sequence ID" value="NZ_JXTH01000009.1"/>
</dbReference>
<dbReference type="PATRIC" id="fig|404937.3.peg.719"/>
<comment type="subunit">
    <text evidence="3">Homodimer.</text>
</comment>
<evidence type="ECO:0000256" key="3">
    <source>
        <dbReference type="RuleBase" id="RU364069"/>
    </source>
</evidence>
<dbReference type="CDD" id="cd00438">
    <property type="entry name" value="cupin_RmlC"/>
    <property type="match status" value="1"/>
</dbReference>
<dbReference type="GO" id="GO:0000271">
    <property type="term" value="P:polysaccharide biosynthetic process"/>
    <property type="evidence" value="ECO:0007669"/>
    <property type="project" value="TreeGrafter"/>
</dbReference>
<name>A0A0D0QAS5_9BACL</name>
<dbReference type="UniPathway" id="UPA00124"/>
<dbReference type="Pfam" id="PF00908">
    <property type="entry name" value="dTDP_sugar_isom"/>
    <property type="match status" value="1"/>
</dbReference>
<dbReference type="GO" id="GO:0008830">
    <property type="term" value="F:dTDP-4-dehydrorhamnose 3,5-epimerase activity"/>
    <property type="evidence" value="ECO:0007669"/>
    <property type="project" value="UniProtKB-UniRule"/>
</dbReference>
<dbReference type="InterPro" id="IPR014710">
    <property type="entry name" value="RmlC-like_jellyroll"/>
</dbReference>
<dbReference type="InterPro" id="IPR011051">
    <property type="entry name" value="RmlC_Cupin_sf"/>
</dbReference>
<dbReference type="EMBL" id="JXTH01000009">
    <property type="protein sequence ID" value="KIQ95153.1"/>
    <property type="molecule type" value="Genomic_DNA"/>
</dbReference>
<dbReference type="AlphaFoldDB" id="A0A0D0QAS5"/>
<dbReference type="PANTHER" id="PTHR21047:SF2">
    <property type="entry name" value="THYMIDINE DIPHOSPHO-4-KETO-RHAMNOSE 3,5-EPIMERASE"/>
    <property type="match status" value="1"/>
</dbReference>
<dbReference type="InterPro" id="IPR000888">
    <property type="entry name" value="RmlC-like"/>
</dbReference>
<feature type="site" description="Participates in a stacking interaction with the thymidine ring of dTDP-4-oxo-6-deoxyglucose" evidence="2">
    <location>
        <position position="138"/>
    </location>
</feature>
<dbReference type="NCBIfam" id="TIGR01221">
    <property type="entry name" value="rmlC"/>
    <property type="match status" value="1"/>
</dbReference>
<comment type="similarity">
    <text evidence="3">Belongs to the dTDP-4-dehydrorhamnose 3,5-epimerase family.</text>
</comment>
<dbReference type="Gene3D" id="2.60.120.10">
    <property type="entry name" value="Jelly Rolls"/>
    <property type="match status" value="1"/>
</dbReference>
<keyword evidence="5" id="KW-1185">Reference proteome</keyword>
<dbReference type="EC" id="5.1.3.13" evidence="3"/>
<evidence type="ECO:0000256" key="2">
    <source>
        <dbReference type="PIRSR" id="PIRSR600888-3"/>
    </source>
</evidence>
<sequence length="187" mass="21579">MRVIQTDFDAVVLLEPIVHEDARGFFMESFNERTLNELGISVKFIQDNHSLSEKAGTVRGLHYQLHPQAQAKLVRVTRGVIYDVVVDIRKGSPTFGKWRSFILSEYNKRMLFVPKGFAHGFCTLVPNTEVQYKVDEHYSAQLDRGIFWNDSKLKIDWPVTEAILSEKDANLPLLDDAHINFTWERTP</sequence>